<evidence type="ECO:0000256" key="1">
    <source>
        <dbReference type="SAM" id="Coils"/>
    </source>
</evidence>
<feature type="region of interest" description="Disordered" evidence="2">
    <location>
        <begin position="160"/>
        <end position="180"/>
    </location>
</feature>
<feature type="region of interest" description="Disordered" evidence="2">
    <location>
        <begin position="1"/>
        <end position="33"/>
    </location>
</feature>
<proteinExistence type="predicted"/>
<dbReference type="InterPro" id="IPR042566">
    <property type="entry name" value="L1_C"/>
</dbReference>
<feature type="compositionally biased region" description="Polar residues" evidence="2">
    <location>
        <begin position="1"/>
        <end position="18"/>
    </location>
</feature>
<evidence type="ECO:0000256" key="2">
    <source>
        <dbReference type="SAM" id="MobiDB-lite"/>
    </source>
</evidence>
<dbReference type="EMBL" id="HAED01000917">
    <property type="protein sequence ID" value="SBQ86762.1"/>
    <property type="molecule type" value="Transcribed_RNA"/>
</dbReference>
<accession>A0A1A8HRP7</accession>
<reference evidence="3" key="2">
    <citation type="submission" date="2016-06" db="EMBL/GenBank/DDBJ databases">
        <title>The genome of a short-lived fish provides insights into sex chromosome evolution and the genetic control of aging.</title>
        <authorList>
            <person name="Reichwald K."/>
            <person name="Felder M."/>
            <person name="Petzold A."/>
            <person name="Koch P."/>
            <person name="Groth M."/>
            <person name="Platzer M."/>
        </authorList>
    </citation>
    <scope>NUCLEOTIDE SEQUENCE</scope>
    <source>
        <tissue evidence="3">Brain</tissue>
    </source>
</reference>
<dbReference type="Gene3D" id="3.30.250.20">
    <property type="entry name" value="L1 transposable element, C-terminal domain"/>
    <property type="match status" value="1"/>
</dbReference>
<dbReference type="InterPro" id="IPR004244">
    <property type="entry name" value="Transposase_22"/>
</dbReference>
<gene>
    <name evidence="3" type="primary">CR628385.1</name>
</gene>
<dbReference type="PANTHER" id="PTHR11505">
    <property type="entry name" value="L1 TRANSPOSABLE ELEMENT-RELATED"/>
    <property type="match status" value="1"/>
</dbReference>
<evidence type="ECO:0000313" key="3">
    <source>
        <dbReference type="EMBL" id="SBQ86762.1"/>
    </source>
</evidence>
<name>A0A1A8HRP7_NOTKU</name>
<evidence type="ECO:0008006" key="4">
    <source>
        <dbReference type="Google" id="ProtNLM"/>
    </source>
</evidence>
<organism evidence="3">
    <name type="scientific">Nothobranchius kuhntae</name>
    <name type="common">Beira killifish</name>
    <dbReference type="NCBI Taxonomy" id="321403"/>
    <lineage>
        <taxon>Eukaryota</taxon>
        <taxon>Metazoa</taxon>
        <taxon>Chordata</taxon>
        <taxon>Craniata</taxon>
        <taxon>Vertebrata</taxon>
        <taxon>Euteleostomi</taxon>
        <taxon>Actinopterygii</taxon>
        <taxon>Neopterygii</taxon>
        <taxon>Teleostei</taxon>
        <taxon>Neoteleostei</taxon>
        <taxon>Acanthomorphata</taxon>
        <taxon>Ovalentaria</taxon>
        <taxon>Atherinomorphae</taxon>
        <taxon>Cyprinodontiformes</taxon>
        <taxon>Nothobranchiidae</taxon>
        <taxon>Nothobranchius</taxon>
    </lineage>
</organism>
<protein>
    <recommendedName>
        <fullName evidence="4">LINE-1 type transposase domain containing 1</fullName>
    </recommendedName>
</protein>
<sequence>MPSKSTKAQASTLGASKTATREESPVPEANESKVAIDTNTLQAFSDIVKEVIKEENDSLREEIIRAVPPINTTLEEYGGKLRDHDQGLTELDTRLVAMEANYQELKDRYEKLQRKTDDLENRARRYNLRVLGVPEGLEQGNPTRFMAALLQEVFGGGLEKPPTLDRAHRAPAPKPPQGGRPRPFIVCFHYYQEKELIQSLAREKSRLAFRDGQLLIFPDFSADLTRRRTAFNEVKEILRKQEGVRYGLLYPARMRISFRGETKVFNSPEDVKGFIDSRFGKDK</sequence>
<feature type="coiled-coil region" evidence="1">
    <location>
        <begin position="88"/>
        <end position="129"/>
    </location>
</feature>
<dbReference type="Gene3D" id="3.30.70.1820">
    <property type="entry name" value="L1 transposable element, RRM domain"/>
    <property type="match status" value="1"/>
</dbReference>
<keyword evidence="1" id="KW-0175">Coiled coil</keyword>
<dbReference type="AlphaFoldDB" id="A0A1A8HRP7"/>
<reference evidence="3" key="1">
    <citation type="submission" date="2016-05" db="EMBL/GenBank/DDBJ databases">
        <authorList>
            <person name="Lavstsen T."/>
            <person name="Jespersen J.S."/>
        </authorList>
    </citation>
    <scope>NUCLEOTIDE SEQUENCE</scope>
    <source>
        <tissue evidence="3">Brain</tissue>
    </source>
</reference>